<comment type="caution">
    <text evidence="2">The sequence shown here is derived from an EMBL/GenBank/DDBJ whole genome shotgun (WGS) entry which is preliminary data.</text>
</comment>
<dbReference type="Proteomes" id="UP001501509">
    <property type="component" value="Unassembled WGS sequence"/>
</dbReference>
<accession>A0ABP6CBB7</accession>
<reference evidence="3" key="1">
    <citation type="journal article" date="2019" name="Int. J. Syst. Evol. Microbiol.">
        <title>The Global Catalogue of Microorganisms (GCM) 10K type strain sequencing project: providing services to taxonomists for standard genome sequencing and annotation.</title>
        <authorList>
            <consortium name="The Broad Institute Genomics Platform"/>
            <consortium name="The Broad Institute Genome Sequencing Center for Infectious Disease"/>
            <person name="Wu L."/>
            <person name="Ma J."/>
        </authorList>
    </citation>
    <scope>NUCLEOTIDE SEQUENCE [LARGE SCALE GENOMIC DNA]</scope>
    <source>
        <strain evidence="3">JCM 6833</strain>
    </source>
</reference>
<feature type="region of interest" description="Disordered" evidence="1">
    <location>
        <begin position="44"/>
        <end position="72"/>
    </location>
</feature>
<dbReference type="EMBL" id="BAAATD010000007">
    <property type="protein sequence ID" value="GAA2611756.1"/>
    <property type="molecule type" value="Genomic_DNA"/>
</dbReference>
<name>A0ABP6CBB7_9ACTN</name>
<keyword evidence="3" id="KW-1185">Reference proteome</keyword>
<evidence type="ECO:0000313" key="2">
    <source>
        <dbReference type="EMBL" id="GAA2611756.1"/>
    </source>
</evidence>
<sequence>MEFRLDGRRVSLAALESGSSEFQVLVDGVPVPMDVARTATYTGNVGTHTREVEPRHPAPSIRIEGDPQEPDIRGSRTVSIYFQQPTGYVYNTSVWRSESVRLTFASDFSRVAIDCDQAIDTST</sequence>
<organism evidence="2 3">
    <name type="scientific">Actinomadura fulvescens</name>
    <dbReference type="NCBI Taxonomy" id="46160"/>
    <lineage>
        <taxon>Bacteria</taxon>
        <taxon>Bacillati</taxon>
        <taxon>Actinomycetota</taxon>
        <taxon>Actinomycetes</taxon>
        <taxon>Streptosporangiales</taxon>
        <taxon>Thermomonosporaceae</taxon>
        <taxon>Actinomadura</taxon>
    </lineage>
</organism>
<evidence type="ECO:0000313" key="3">
    <source>
        <dbReference type="Proteomes" id="UP001501509"/>
    </source>
</evidence>
<gene>
    <name evidence="2" type="ORF">GCM10010411_52870</name>
</gene>
<protein>
    <submittedName>
        <fullName evidence="2">Uncharacterized protein</fullName>
    </submittedName>
</protein>
<proteinExistence type="predicted"/>
<evidence type="ECO:0000256" key="1">
    <source>
        <dbReference type="SAM" id="MobiDB-lite"/>
    </source>
</evidence>